<keyword evidence="4" id="KW-1185">Reference proteome</keyword>
<dbReference type="PROSITE" id="PS51257">
    <property type="entry name" value="PROKAR_LIPOPROTEIN"/>
    <property type="match status" value="1"/>
</dbReference>
<comment type="caution">
    <text evidence="3">The sequence shown here is derived from an EMBL/GenBank/DDBJ whole genome shotgun (WGS) entry which is preliminary data.</text>
</comment>
<feature type="region of interest" description="Disordered" evidence="1">
    <location>
        <begin position="138"/>
        <end position="184"/>
    </location>
</feature>
<keyword evidence="2" id="KW-0472">Membrane</keyword>
<dbReference type="Proteomes" id="UP001597068">
    <property type="component" value="Unassembled WGS sequence"/>
</dbReference>
<organism evidence="3 4">
    <name type="scientific">Williamsia deligens</name>
    <dbReference type="NCBI Taxonomy" id="321325"/>
    <lineage>
        <taxon>Bacteria</taxon>
        <taxon>Bacillati</taxon>
        <taxon>Actinomycetota</taxon>
        <taxon>Actinomycetes</taxon>
        <taxon>Mycobacteriales</taxon>
        <taxon>Nocardiaceae</taxon>
        <taxon>Williamsia</taxon>
    </lineage>
</organism>
<proteinExistence type="predicted"/>
<keyword evidence="2" id="KW-0812">Transmembrane</keyword>
<dbReference type="RefSeq" id="WP_253647313.1">
    <property type="nucleotide sequence ID" value="NZ_BAAAMO010000002.1"/>
</dbReference>
<evidence type="ECO:0000256" key="2">
    <source>
        <dbReference type="SAM" id="Phobius"/>
    </source>
</evidence>
<evidence type="ECO:0000313" key="4">
    <source>
        <dbReference type="Proteomes" id="UP001597068"/>
    </source>
</evidence>
<accession>A0ABW3G7I2</accession>
<protein>
    <submittedName>
        <fullName evidence="3">DUF3592 domain-containing protein</fullName>
    </submittedName>
</protein>
<evidence type="ECO:0000256" key="1">
    <source>
        <dbReference type="SAM" id="MobiDB-lite"/>
    </source>
</evidence>
<keyword evidence="2" id="KW-1133">Transmembrane helix</keyword>
<sequence length="184" mass="19181">MPTALRRVQITLLIVGAIVTVMMGVVVAGCYRDDAAIDNHRGTAIADVVTAGSTKSTVRFYTPDGELRSPRLGIFYPTELTAGQRISVEYDTRNPDTVRVAGRDASLAVVPALSVAGWTWVVVGAVMIGIAEYARRRRAAGSDTTENGDDTAGQTSGEPGTDSSPAIGDGVTSGSDPGQVRSPD</sequence>
<feature type="transmembrane region" description="Helical" evidence="2">
    <location>
        <begin position="105"/>
        <end position="128"/>
    </location>
</feature>
<feature type="transmembrane region" description="Helical" evidence="2">
    <location>
        <begin position="12"/>
        <end position="31"/>
    </location>
</feature>
<reference evidence="4" key="1">
    <citation type="journal article" date="2019" name="Int. J. Syst. Evol. Microbiol.">
        <title>The Global Catalogue of Microorganisms (GCM) 10K type strain sequencing project: providing services to taxonomists for standard genome sequencing and annotation.</title>
        <authorList>
            <consortium name="The Broad Institute Genomics Platform"/>
            <consortium name="The Broad Institute Genome Sequencing Center for Infectious Disease"/>
            <person name="Wu L."/>
            <person name="Ma J."/>
        </authorList>
    </citation>
    <scope>NUCLEOTIDE SEQUENCE [LARGE SCALE GENOMIC DNA]</scope>
    <source>
        <strain evidence="4">CCUG 50873</strain>
    </source>
</reference>
<feature type="compositionally biased region" description="Polar residues" evidence="1">
    <location>
        <begin position="152"/>
        <end position="164"/>
    </location>
</feature>
<dbReference type="EMBL" id="JBHTIL010000001">
    <property type="protein sequence ID" value="MFD0924674.1"/>
    <property type="molecule type" value="Genomic_DNA"/>
</dbReference>
<evidence type="ECO:0000313" key="3">
    <source>
        <dbReference type="EMBL" id="MFD0924674.1"/>
    </source>
</evidence>
<name>A0ABW3G7I2_9NOCA</name>
<gene>
    <name evidence="3" type="ORF">ACFQ04_02895</name>
</gene>